<organism evidence="4 5">
    <name type="scientific">Dyella nitratireducens</name>
    <dbReference type="NCBI Taxonomy" id="1849580"/>
    <lineage>
        <taxon>Bacteria</taxon>
        <taxon>Pseudomonadati</taxon>
        <taxon>Pseudomonadota</taxon>
        <taxon>Gammaproteobacteria</taxon>
        <taxon>Lysobacterales</taxon>
        <taxon>Rhodanobacteraceae</taxon>
        <taxon>Dyella</taxon>
    </lineage>
</organism>
<evidence type="ECO:0000256" key="1">
    <source>
        <dbReference type="ARBA" id="ARBA00005375"/>
    </source>
</evidence>
<dbReference type="SUPFAM" id="SSF53254">
    <property type="entry name" value="Phosphoglycerate mutase-like"/>
    <property type="match status" value="1"/>
</dbReference>
<name>A0ABQ1GT05_9GAMM</name>
<dbReference type="PANTHER" id="PTHR11567:SF110">
    <property type="entry name" value="2-PHOSPHOXYLOSE PHOSPHATASE 1"/>
    <property type="match status" value="1"/>
</dbReference>
<accession>A0ABQ1GT05</accession>
<feature type="signal peptide" evidence="3">
    <location>
        <begin position="1"/>
        <end position="23"/>
    </location>
</feature>
<sequence>MHRQLLVAAFCLTVMTGPRLAMAHATFGAAHVVQEVVLVRHGIRSPTAGPEELAVYASQAWPAWDVAPGQLTEHGVALMRSWGVWYRQRLTSEGLTLTCDNLRVVADSTPRNRDSAAALMHGLAPDCASGYDALAADQTDPLFHGIGKEKKAPDDGSPAFSSSAMTTLQNVLLGCTDRACLEQAKSQGKKVPLLEPPAKALKQAGTLSENLMLEYVQGMPPAQVGWGRADASAVAQMITLHNDAFAFSAKVPDAAAARGGNMLAHIAATLRAAAHAKSDLPTLASRHQRSIILVGHDTDLASAAGLLQLDWHNATQTDDYPPAGALIYQLVERDGQYTVRLFVAQPTLAALRNGNVEHSTAEVVTPLRLPACDRQLECPLARFGAIVDQLVGSSFVLPASGSEPAAK</sequence>
<dbReference type="PANTHER" id="PTHR11567">
    <property type="entry name" value="ACID PHOSPHATASE-RELATED"/>
    <property type="match status" value="1"/>
</dbReference>
<dbReference type="EMBL" id="BMJA01000005">
    <property type="protein sequence ID" value="GGA49361.1"/>
    <property type="molecule type" value="Genomic_DNA"/>
</dbReference>
<dbReference type="CDD" id="cd07061">
    <property type="entry name" value="HP_HAP_like"/>
    <property type="match status" value="1"/>
</dbReference>
<evidence type="ECO:0000256" key="2">
    <source>
        <dbReference type="ARBA" id="ARBA00022801"/>
    </source>
</evidence>
<comment type="similarity">
    <text evidence="1">Belongs to the histidine acid phosphatase family.</text>
</comment>
<keyword evidence="3" id="KW-0732">Signal</keyword>
<feature type="chain" id="PRO_5047085241" evidence="3">
    <location>
        <begin position="24"/>
        <end position="407"/>
    </location>
</feature>
<evidence type="ECO:0000313" key="5">
    <source>
        <dbReference type="Proteomes" id="UP000620046"/>
    </source>
</evidence>
<evidence type="ECO:0000256" key="3">
    <source>
        <dbReference type="SAM" id="SignalP"/>
    </source>
</evidence>
<protein>
    <submittedName>
        <fullName evidence="4">Phosphoanhydride phosphohydrolase</fullName>
    </submittedName>
</protein>
<proteinExistence type="inferred from homology"/>
<dbReference type="Proteomes" id="UP000620046">
    <property type="component" value="Unassembled WGS sequence"/>
</dbReference>
<evidence type="ECO:0000313" key="4">
    <source>
        <dbReference type="EMBL" id="GGA49361.1"/>
    </source>
</evidence>
<comment type="caution">
    <text evidence="4">The sequence shown here is derived from an EMBL/GenBank/DDBJ whole genome shotgun (WGS) entry which is preliminary data.</text>
</comment>
<dbReference type="InterPro" id="IPR050645">
    <property type="entry name" value="Histidine_acid_phosphatase"/>
</dbReference>
<keyword evidence="2" id="KW-0378">Hydrolase</keyword>
<dbReference type="InterPro" id="IPR029033">
    <property type="entry name" value="His_PPase_superfam"/>
</dbReference>
<dbReference type="InterPro" id="IPR000560">
    <property type="entry name" value="His_Pase_clade-2"/>
</dbReference>
<keyword evidence="5" id="KW-1185">Reference proteome</keyword>
<gene>
    <name evidence="4" type="primary">appA</name>
    <name evidence="4" type="ORF">GCM10010981_43340</name>
</gene>
<dbReference type="RefSeq" id="WP_188797719.1">
    <property type="nucleotide sequence ID" value="NZ_BMJA01000005.1"/>
</dbReference>
<dbReference type="Gene3D" id="3.40.50.1240">
    <property type="entry name" value="Phosphoglycerate mutase-like"/>
    <property type="match status" value="2"/>
</dbReference>
<dbReference type="Pfam" id="PF00328">
    <property type="entry name" value="His_Phos_2"/>
    <property type="match status" value="1"/>
</dbReference>
<reference evidence="5" key="1">
    <citation type="journal article" date="2019" name="Int. J. Syst. Evol. Microbiol.">
        <title>The Global Catalogue of Microorganisms (GCM) 10K type strain sequencing project: providing services to taxonomists for standard genome sequencing and annotation.</title>
        <authorList>
            <consortium name="The Broad Institute Genomics Platform"/>
            <consortium name="The Broad Institute Genome Sequencing Center for Infectious Disease"/>
            <person name="Wu L."/>
            <person name="Ma J."/>
        </authorList>
    </citation>
    <scope>NUCLEOTIDE SEQUENCE [LARGE SCALE GENOMIC DNA]</scope>
    <source>
        <strain evidence="5">CGMCC 1.15439</strain>
    </source>
</reference>